<comment type="caution">
    <text evidence="1">The sequence shown here is derived from an EMBL/GenBank/DDBJ whole genome shotgun (WGS) entry which is preliminary data.</text>
</comment>
<protein>
    <submittedName>
        <fullName evidence="1">Uncharacterized protein</fullName>
    </submittedName>
</protein>
<reference evidence="1 2" key="1">
    <citation type="submission" date="2017-04" db="EMBL/GenBank/DDBJ databases">
        <title>Staphylococcus agnetis, a potential pathogen in the broiler production.</title>
        <authorList>
            <person name="Poulsen L."/>
        </authorList>
    </citation>
    <scope>NUCLEOTIDE SEQUENCE [LARGE SCALE GENOMIC DNA]</scope>
    <source>
        <strain evidence="1 2">723_310714_2_2_spleen</strain>
    </source>
</reference>
<accession>A0ABX3Z3P0</accession>
<proteinExistence type="predicted"/>
<gene>
    <name evidence="1" type="ORF">B9M88_04145</name>
</gene>
<dbReference type="RefSeq" id="WP_060552023.1">
    <property type="nucleotide sequence ID" value="NZ_CP009623.1"/>
</dbReference>
<sequence length="101" mass="11704">MDFYTAERLYPFARNLNLDETLLTYIASRLNWGDKISLMTLAKEIQAKFNQPYVKEKTIKGRPKVYADLCLLCINLSEAGHGRMLQVNLEDCIYIGDIERI</sequence>
<name>A0ABX3Z3P0_9STAP</name>
<organism evidence="1 2">
    <name type="scientific">Staphylococcus agnetis</name>
    <dbReference type="NCBI Taxonomy" id="985762"/>
    <lineage>
        <taxon>Bacteria</taxon>
        <taxon>Bacillati</taxon>
        <taxon>Bacillota</taxon>
        <taxon>Bacilli</taxon>
        <taxon>Bacillales</taxon>
        <taxon>Staphylococcaceae</taxon>
        <taxon>Staphylococcus</taxon>
    </lineage>
</organism>
<dbReference type="EMBL" id="NEFX01000006">
    <property type="protein sequence ID" value="OTW31548.1"/>
    <property type="molecule type" value="Genomic_DNA"/>
</dbReference>
<evidence type="ECO:0000313" key="2">
    <source>
        <dbReference type="Proteomes" id="UP000195208"/>
    </source>
</evidence>
<keyword evidence="2" id="KW-1185">Reference proteome</keyword>
<evidence type="ECO:0000313" key="1">
    <source>
        <dbReference type="EMBL" id="OTW31548.1"/>
    </source>
</evidence>
<dbReference type="Proteomes" id="UP000195208">
    <property type="component" value="Unassembled WGS sequence"/>
</dbReference>